<keyword evidence="3" id="KW-1185">Reference proteome</keyword>
<proteinExistence type="predicted"/>
<feature type="compositionally biased region" description="Basic and acidic residues" evidence="1">
    <location>
        <begin position="190"/>
        <end position="206"/>
    </location>
</feature>
<gene>
    <name evidence="2" type="ORF">BJ508DRAFT_333925</name>
</gene>
<feature type="region of interest" description="Disordered" evidence="1">
    <location>
        <begin position="167"/>
        <end position="206"/>
    </location>
</feature>
<name>A0A3N4HM82_ASCIM</name>
<evidence type="ECO:0000256" key="1">
    <source>
        <dbReference type="SAM" id="MobiDB-lite"/>
    </source>
</evidence>
<sequence>MSSRRPPRPSLTAPLDERLDYVVNELRLVGFESGLDVFRAQLARCHSVSTHGTVIKRHFQAVRSVLLDGTFESLGHSIMTGLAGRRVLCGDSSLMYMLTDIVLEEMDAEMVSLCSILKKPLDSYTSSDLINFEWDDVLAKMTAVAPRLILFLQGLCRLDARCISKDPIQEEEETKDMEGEDQSMDDDDAEKPPDEQKPKKTNRDKETHHIALTIVTSILAYTRNRRANLVQGHVGNFNLCSQTKKKVIGTFNQYGISISY</sequence>
<dbReference type="STRING" id="1160509.A0A3N4HM82"/>
<reference evidence="2 3" key="1">
    <citation type="journal article" date="2018" name="Nat. Ecol. Evol.">
        <title>Pezizomycetes genomes reveal the molecular basis of ectomycorrhizal truffle lifestyle.</title>
        <authorList>
            <person name="Murat C."/>
            <person name="Payen T."/>
            <person name="Noel B."/>
            <person name="Kuo A."/>
            <person name="Morin E."/>
            <person name="Chen J."/>
            <person name="Kohler A."/>
            <person name="Krizsan K."/>
            <person name="Balestrini R."/>
            <person name="Da Silva C."/>
            <person name="Montanini B."/>
            <person name="Hainaut M."/>
            <person name="Levati E."/>
            <person name="Barry K.W."/>
            <person name="Belfiori B."/>
            <person name="Cichocki N."/>
            <person name="Clum A."/>
            <person name="Dockter R.B."/>
            <person name="Fauchery L."/>
            <person name="Guy J."/>
            <person name="Iotti M."/>
            <person name="Le Tacon F."/>
            <person name="Lindquist E.A."/>
            <person name="Lipzen A."/>
            <person name="Malagnac F."/>
            <person name="Mello A."/>
            <person name="Molinier V."/>
            <person name="Miyauchi S."/>
            <person name="Poulain J."/>
            <person name="Riccioni C."/>
            <person name="Rubini A."/>
            <person name="Sitrit Y."/>
            <person name="Splivallo R."/>
            <person name="Traeger S."/>
            <person name="Wang M."/>
            <person name="Zifcakova L."/>
            <person name="Wipf D."/>
            <person name="Zambonelli A."/>
            <person name="Paolocci F."/>
            <person name="Nowrousian M."/>
            <person name="Ottonello S."/>
            <person name="Baldrian P."/>
            <person name="Spatafora J.W."/>
            <person name="Henrissat B."/>
            <person name="Nagy L.G."/>
            <person name="Aury J.M."/>
            <person name="Wincker P."/>
            <person name="Grigoriev I.V."/>
            <person name="Bonfante P."/>
            <person name="Martin F.M."/>
        </authorList>
    </citation>
    <scope>NUCLEOTIDE SEQUENCE [LARGE SCALE GENOMIC DNA]</scope>
    <source>
        <strain evidence="2 3">RN42</strain>
    </source>
</reference>
<organism evidence="2 3">
    <name type="scientific">Ascobolus immersus RN42</name>
    <dbReference type="NCBI Taxonomy" id="1160509"/>
    <lineage>
        <taxon>Eukaryota</taxon>
        <taxon>Fungi</taxon>
        <taxon>Dikarya</taxon>
        <taxon>Ascomycota</taxon>
        <taxon>Pezizomycotina</taxon>
        <taxon>Pezizomycetes</taxon>
        <taxon>Pezizales</taxon>
        <taxon>Ascobolaceae</taxon>
        <taxon>Ascobolus</taxon>
    </lineage>
</organism>
<evidence type="ECO:0000313" key="2">
    <source>
        <dbReference type="EMBL" id="RPA73618.1"/>
    </source>
</evidence>
<protein>
    <submittedName>
        <fullName evidence="2">Uncharacterized protein</fullName>
    </submittedName>
</protein>
<feature type="compositionally biased region" description="Acidic residues" evidence="1">
    <location>
        <begin position="169"/>
        <end position="189"/>
    </location>
</feature>
<dbReference type="Proteomes" id="UP000275078">
    <property type="component" value="Unassembled WGS sequence"/>
</dbReference>
<dbReference type="EMBL" id="ML119815">
    <property type="protein sequence ID" value="RPA73618.1"/>
    <property type="molecule type" value="Genomic_DNA"/>
</dbReference>
<accession>A0A3N4HM82</accession>
<evidence type="ECO:0000313" key="3">
    <source>
        <dbReference type="Proteomes" id="UP000275078"/>
    </source>
</evidence>
<dbReference type="AlphaFoldDB" id="A0A3N4HM82"/>